<keyword evidence="1 4" id="KW-0597">Phosphoprotein</keyword>
<dbReference type="PANTHER" id="PTHR44591">
    <property type="entry name" value="STRESS RESPONSE REGULATOR PROTEIN 1"/>
    <property type="match status" value="1"/>
</dbReference>
<dbReference type="GO" id="GO:0000160">
    <property type="term" value="P:phosphorelay signal transduction system"/>
    <property type="evidence" value="ECO:0007669"/>
    <property type="project" value="InterPro"/>
</dbReference>
<feature type="domain" description="Response regulatory" evidence="5">
    <location>
        <begin position="6"/>
        <end position="119"/>
    </location>
</feature>
<name>A0A7W6GC55_9HYPH</name>
<sequence length="124" mass="13607">MPAAPSVLVVEDEALLRLDIVDSLEEDGFRVLGTGDSDEAIAMLESHQPIDLMFTDVEMPGQLDGLALAKLVAARWPTTRIIVTSGRRVVEITDIPDGTVFFSKPYVHEEVIKEMREMLALPGS</sequence>
<accession>A0A7W6GC55</accession>
<evidence type="ECO:0000256" key="1">
    <source>
        <dbReference type="ARBA" id="ARBA00022553"/>
    </source>
</evidence>
<dbReference type="Pfam" id="PF00072">
    <property type="entry name" value="Response_reg"/>
    <property type="match status" value="1"/>
</dbReference>
<organism evidence="6 7">
    <name type="scientific">Rhizobium metallidurans</name>
    <dbReference type="NCBI Taxonomy" id="1265931"/>
    <lineage>
        <taxon>Bacteria</taxon>
        <taxon>Pseudomonadati</taxon>
        <taxon>Pseudomonadota</taxon>
        <taxon>Alphaproteobacteria</taxon>
        <taxon>Hyphomicrobiales</taxon>
        <taxon>Rhizobiaceae</taxon>
        <taxon>Rhizobium/Agrobacterium group</taxon>
        <taxon>Rhizobium</taxon>
    </lineage>
</organism>
<evidence type="ECO:0000313" key="6">
    <source>
        <dbReference type="EMBL" id="MBB3965772.1"/>
    </source>
</evidence>
<dbReference type="RefSeq" id="WP_113452559.1">
    <property type="nucleotide sequence ID" value="NZ_JACIDW010000012.1"/>
</dbReference>
<evidence type="ECO:0000256" key="4">
    <source>
        <dbReference type="PROSITE-ProRule" id="PRU00169"/>
    </source>
</evidence>
<keyword evidence="3" id="KW-0804">Transcription</keyword>
<comment type="caution">
    <text evidence="6">The sequence shown here is derived from an EMBL/GenBank/DDBJ whole genome shotgun (WGS) entry which is preliminary data.</text>
</comment>
<dbReference type="AlphaFoldDB" id="A0A7W6GC55"/>
<dbReference type="Proteomes" id="UP000582090">
    <property type="component" value="Unassembled WGS sequence"/>
</dbReference>
<keyword evidence="7" id="KW-1185">Reference proteome</keyword>
<dbReference type="InterPro" id="IPR001789">
    <property type="entry name" value="Sig_transdc_resp-reg_receiver"/>
</dbReference>
<dbReference type="InterPro" id="IPR050595">
    <property type="entry name" value="Bact_response_regulator"/>
</dbReference>
<reference evidence="6 7" key="1">
    <citation type="submission" date="2020-08" db="EMBL/GenBank/DDBJ databases">
        <title>Genomic Encyclopedia of Type Strains, Phase IV (KMG-IV): sequencing the most valuable type-strain genomes for metagenomic binning, comparative biology and taxonomic classification.</title>
        <authorList>
            <person name="Goeker M."/>
        </authorList>
    </citation>
    <scope>NUCLEOTIDE SEQUENCE [LARGE SCALE GENOMIC DNA]</scope>
    <source>
        <strain evidence="6 7">DSM 26575</strain>
    </source>
</reference>
<evidence type="ECO:0000256" key="3">
    <source>
        <dbReference type="ARBA" id="ARBA00023163"/>
    </source>
</evidence>
<dbReference type="SMART" id="SM00448">
    <property type="entry name" value="REC"/>
    <property type="match status" value="1"/>
</dbReference>
<evidence type="ECO:0000256" key="2">
    <source>
        <dbReference type="ARBA" id="ARBA00023015"/>
    </source>
</evidence>
<evidence type="ECO:0000313" key="7">
    <source>
        <dbReference type="Proteomes" id="UP000582090"/>
    </source>
</evidence>
<dbReference type="PROSITE" id="PS50110">
    <property type="entry name" value="RESPONSE_REGULATORY"/>
    <property type="match status" value="1"/>
</dbReference>
<evidence type="ECO:0000259" key="5">
    <source>
        <dbReference type="PROSITE" id="PS50110"/>
    </source>
</evidence>
<proteinExistence type="predicted"/>
<keyword evidence="2" id="KW-0805">Transcription regulation</keyword>
<dbReference type="SUPFAM" id="SSF52172">
    <property type="entry name" value="CheY-like"/>
    <property type="match status" value="1"/>
</dbReference>
<dbReference type="EMBL" id="JACIDW010000012">
    <property type="protein sequence ID" value="MBB3965772.1"/>
    <property type="molecule type" value="Genomic_DNA"/>
</dbReference>
<dbReference type="PANTHER" id="PTHR44591:SF3">
    <property type="entry name" value="RESPONSE REGULATORY DOMAIN-CONTAINING PROTEIN"/>
    <property type="match status" value="1"/>
</dbReference>
<feature type="modified residue" description="4-aspartylphosphate" evidence="4">
    <location>
        <position position="56"/>
    </location>
</feature>
<dbReference type="Gene3D" id="3.40.50.2300">
    <property type="match status" value="1"/>
</dbReference>
<gene>
    <name evidence="6" type="ORF">GGQ67_003451</name>
</gene>
<dbReference type="InterPro" id="IPR011006">
    <property type="entry name" value="CheY-like_superfamily"/>
</dbReference>
<protein>
    <submittedName>
        <fullName evidence="6">CheY-like chemotaxis protein</fullName>
    </submittedName>
</protein>